<organism evidence="4 5">
    <name type="scientific">Sitophilus oryzae</name>
    <name type="common">Rice weevil</name>
    <name type="synonym">Curculio oryzae</name>
    <dbReference type="NCBI Taxonomy" id="7048"/>
    <lineage>
        <taxon>Eukaryota</taxon>
        <taxon>Metazoa</taxon>
        <taxon>Ecdysozoa</taxon>
        <taxon>Arthropoda</taxon>
        <taxon>Hexapoda</taxon>
        <taxon>Insecta</taxon>
        <taxon>Pterygota</taxon>
        <taxon>Neoptera</taxon>
        <taxon>Endopterygota</taxon>
        <taxon>Coleoptera</taxon>
        <taxon>Polyphaga</taxon>
        <taxon>Cucujiformia</taxon>
        <taxon>Curculionidae</taxon>
        <taxon>Dryophthorinae</taxon>
        <taxon>Sitophilus</taxon>
    </lineage>
</organism>
<dbReference type="RefSeq" id="XP_030745709.1">
    <property type="nucleotide sequence ID" value="XM_030889849.1"/>
</dbReference>
<proteinExistence type="inferred from homology"/>
<evidence type="ECO:0000256" key="2">
    <source>
        <dbReference type="ARBA" id="ARBA00022801"/>
    </source>
</evidence>
<protein>
    <submittedName>
        <fullName evidence="5">Serine hydrolase-like protein</fullName>
    </submittedName>
</protein>
<evidence type="ECO:0000313" key="5">
    <source>
        <dbReference type="RefSeq" id="XP_030745709.1"/>
    </source>
</evidence>
<dbReference type="InterPro" id="IPR050266">
    <property type="entry name" value="AB_hydrolase_sf"/>
</dbReference>
<gene>
    <name evidence="5" type="primary">LOC115874631</name>
</gene>
<dbReference type="InParanoid" id="A0A6J2X444"/>
<evidence type="ECO:0000313" key="4">
    <source>
        <dbReference type="Proteomes" id="UP000504635"/>
    </source>
</evidence>
<dbReference type="OrthoDB" id="6431331at2759"/>
<dbReference type="Proteomes" id="UP000504635">
    <property type="component" value="Unplaced"/>
</dbReference>
<evidence type="ECO:0000256" key="1">
    <source>
        <dbReference type="ARBA" id="ARBA00008645"/>
    </source>
</evidence>
<dbReference type="InterPro" id="IPR000073">
    <property type="entry name" value="AB_hydrolase_1"/>
</dbReference>
<keyword evidence="4" id="KW-1185">Reference proteome</keyword>
<dbReference type="Gene3D" id="3.40.50.1820">
    <property type="entry name" value="alpha/beta hydrolase"/>
    <property type="match status" value="1"/>
</dbReference>
<evidence type="ECO:0000259" key="3">
    <source>
        <dbReference type="Pfam" id="PF00561"/>
    </source>
</evidence>
<name>A0A6J2X444_SITOR</name>
<reference evidence="5" key="1">
    <citation type="submission" date="2025-08" db="UniProtKB">
        <authorList>
            <consortium name="RefSeq"/>
        </authorList>
    </citation>
    <scope>IDENTIFICATION</scope>
    <source>
        <tissue evidence="5">Gonads</tissue>
    </source>
</reference>
<dbReference type="AlphaFoldDB" id="A0A6J2X444"/>
<dbReference type="PANTHER" id="PTHR43798">
    <property type="entry name" value="MONOACYLGLYCEROL LIPASE"/>
    <property type="match status" value="1"/>
</dbReference>
<dbReference type="PANTHER" id="PTHR43798:SF14">
    <property type="entry name" value="SERINE HYDROLASE-LIKE PROTEIN DDB_G0286239"/>
    <property type="match status" value="1"/>
</dbReference>
<feature type="domain" description="AB hydrolase-1" evidence="3">
    <location>
        <begin position="26"/>
        <end position="136"/>
    </location>
</feature>
<dbReference type="GO" id="GO:0016787">
    <property type="term" value="F:hydrolase activity"/>
    <property type="evidence" value="ECO:0007669"/>
    <property type="project" value="UniProtKB-KW"/>
</dbReference>
<dbReference type="Pfam" id="PF00561">
    <property type="entry name" value="Abhydrolase_1"/>
    <property type="match status" value="1"/>
</dbReference>
<dbReference type="GO" id="GO:0016020">
    <property type="term" value="C:membrane"/>
    <property type="evidence" value="ECO:0007669"/>
    <property type="project" value="TreeGrafter"/>
</dbReference>
<dbReference type="GeneID" id="115874631"/>
<dbReference type="KEGG" id="soy:115874631"/>
<dbReference type="InterPro" id="IPR029058">
    <property type="entry name" value="AB_hydrolase_fold"/>
</dbReference>
<comment type="similarity">
    <text evidence="1">Belongs to the AB hydrolase superfamily.</text>
</comment>
<dbReference type="SUPFAM" id="SSF53474">
    <property type="entry name" value="alpha/beta-Hydrolases"/>
    <property type="match status" value="1"/>
</dbReference>
<dbReference type="PRINTS" id="PR00111">
    <property type="entry name" value="ABHYDROLASE"/>
</dbReference>
<sequence>MKIVEKEINAPWGSIALKLWGDENDPPVLTVHGILDNAGGFDRIIPLLPQCYYYICVDLPGHGKSSHFPPHLPIHSINNLIVYTLVMDYFNKNKYIIMGHSYGGQLGYLFAQLHPHRVEKLIMFDAVKLLPVPVNNFQDYLVSKFKAYFEIEQKLKSGSPPSYTYEEAMQRVIQGHSPPLSREAAVGLLNRILIPKDNGKYELSLDQRLKNFINPLHGFTYSVQCSKRFPVLCPILIVVAADNEFQRTFMKPIAEAFQNEANITIKYVKGHHDVHNQNPELVAPHVVEFLIKQKHKL</sequence>
<accession>A0A6J2X444</accession>
<keyword evidence="2" id="KW-0378">Hydrolase</keyword>